<dbReference type="InterPro" id="IPR050231">
    <property type="entry name" value="Iron_ascorbate_oxido_reductase"/>
</dbReference>
<sequence length="340" mass="36285">MPTVDISPYVTGEGDRAAAATAFDAACREVGFVQVTGHGMADDVVEGLTTAMDEFFALDLGTKLAYRTPPEINRGYSPPRSESLSLSLGVGPAGGNDYFEAFNVGAARSTYGRDDLPADHYAENVWPAEVRGFEARVWTYFTEARRVARTLTRVAADALGLPEGFFDAYLDHSVDVLRMNDYALPPGTVDAGGGPLTGMGAHTDYGIVTVLWADRVPGLQVLGGDGAWHDVQPAEGALLVNLGDLTGRWTNDRWLSTLHRVVPPVVDGTIRRRRSAAFFCDGDVDAVVTTLPQCVGADHPDRYGPVTVGEHLAAKLAGSRAGVPNPNAGRETERLMAGRP</sequence>
<keyword evidence="7" id="KW-1185">Reference proteome</keyword>
<dbReference type="InterPro" id="IPR044861">
    <property type="entry name" value="IPNS-like_FE2OG_OXY"/>
</dbReference>
<evidence type="ECO:0000256" key="4">
    <source>
        <dbReference type="SAM" id="MobiDB-lite"/>
    </source>
</evidence>
<dbReference type="InterPro" id="IPR026992">
    <property type="entry name" value="DIOX_N"/>
</dbReference>
<dbReference type="InterPro" id="IPR027443">
    <property type="entry name" value="IPNS-like_sf"/>
</dbReference>
<keyword evidence="3" id="KW-0560">Oxidoreductase</keyword>
<dbReference type="GO" id="GO:0017000">
    <property type="term" value="P:antibiotic biosynthetic process"/>
    <property type="evidence" value="ECO:0007669"/>
    <property type="project" value="UniProtKB-KW"/>
</dbReference>
<comment type="pathway">
    <text evidence="1">Antibiotic biosynthesis.</text>
</comment>
<gene>
    <name evidence="6" type="ORF">SAMN05660991_04549</name>
</gene>
<dbReference type="PRINTS" id="PR00682">
    <property type="entry name" value="IPNSYNTHASE"/>
</dbReference>
<name>A0A1H8WM56_9ACTN</name>
<keyword evidence="3" id="KW-0479">Metal-binding</keyword>
<comment type="similarity">
    <text evidence="3">Belongs to the iron/ascorbate-dependent oxidoreductase family.</text>
</comment>
<dbReference type="GO" id="GO:0046872">
    <property type="term" value="F:metal ion binding"/>
    <property type="evidence" value="ECO:0007669"/>
    <property type="project" value="UniProtKB-KW"/>
</dbReference>
<feature type="domain" description="Fe2OG dioxygenase" evidence="5">
    <location>
        <begin position="173"/>
        <end position="282"/>
    </location>
</feature>
<feature type="compositionally biased region" description="Basic and acidic residues" evidence="4">
    <location>
        <begin position="330"/>
        <end position="340"/>
    </location>
</feature>
<dbReference type="Gene3D" id="2.60.120.330">
    <property type="entry name" value="B-lactam Antibiotic, Isopenicillin N Synthase, Chain"/>
    <property type="match status" value="1"/>
</dbReference>
<dbReference type="Pfam" id="PF14226">
    <property type="entry name" value="DIOX_N"/>
    <property type="match status" value="1"/>
</dbReference>
<dbReference type="PROSITE" id="PS51471">
    <property type="entry name" value="FE2OG_OXY"/>
    <property type="match status" value="1"/>
</dbReference>
<dbReference type="AlphaFoldDB" id="A0A1H8WM56"/>
<dbReference type="EMBL" id="FOEE01000023">
    <property type="protein sequence ID" value="SEP28774.1"/>
    <property type="molecule type" value="Genomic_DNA"/>
</dbReference>
<dbReference type="GO" id="GO:0016491">
    <property type="term" value="F:oxidoreductase activity"/>
    <property type="evidence" value="ECO:0007669"/>
    <property type="project" value="UniProtKB-KW"/>
</dbReference>
<evidence type="ECO:0000256" key="1">
    <source>
        <dbReference type="ARBA" id="ARBA00004792"/>
    </source>
</evidence>
<proteinExistence type="inferred from homology"/>
<feature type="region of interest" description="Disordered" evidence="4">
    <location>
        <begin position="319"/>
        <end position="340"/>
    </location>
</feature>
<keyword evidence="3" id="KW-0408">Iron</keyword>
<protein>
    <submittedName>
        <fullName evidence="6">Isopenicillin N synthase</fullName>
    </submittedName>
</protein>
<keyword evidence="2" id="KW-0045">Antibiotic biosynthesis</keyword>
<dbReference type="STRING" id="673521.SAMN05660991_04549"/>
<evidence type="ECO:0000256" key="3">
    <source>
        <dbReference type="RuleBase" id="RU003682"/>
    </source>
</evidence>
<dbReference type="PANTHER" id="PTHR47990">
    <property type="entry name" value="2-OXOGLUTARATE (2OG) AND FE(II)-DEPENDENT OXYGENASE SUPERFAMILY PROTEIN-RELATED"/>
    <property type="match status" value="1"/>
</dbReference>
<evidence type="ECO:0000313" key="7">
    <source>
        <dbReference type="Proteomes" id="UP000198960"/>
    </source>
</evidence>
<reference evidence="7" key="1">
    <citation type="submission" date="2016-10" db="EMBL/GenBank/DDBJ databases">
        <authorList>
            <person name="Varghese N."/>
            <person name="Submissions S."/>
        </authorList>
    </citation>
    <scope>NUCLEOTIDE SEQUENCE [LARGE SCALE GENOMIC DNA]</scope>
    <source>
        <strain evidence="7">DSM 45413</strain>
    </source>
</reference>
<dbReference type="InterPro" id="IPR005123">
    <property type="entry name" value="Oxoglu/Fe-dep_dioxygenase_dom"/>
</dbReference>
<dbReference type="Pfam" id="PF03171">
    <property type="entry name" value="2OG-FeII_Oxy"/>
    <property type="match status" value="1"/>
</dbReference>
<organism evidence="6 7">
    <name type="scientific">Trujillonella endophytica</name>
    <dbReference type="NCBI Taxonomy" id="673521"/>
    <lineage>
        <taxon>Bacteria</taxon>
        <taxon>Bacillati</taxon>
        <taxon>Actinomycetota</taxon>
        <taxon>Actinomycetes</taxon>
        <taxon>Geodermatophilales</taxon>
        <taxon>Geodermatophilaceae</taxon>
        <taxon>Trujillonella</taxon>
    </lineage>
</organism>
<accession>A0A1H8WM56</accession>
<evidence type="ECO:0000313" key="6">
    <source>
        <dbReference type="EMBL" id="SEP28774.1"/>
    </source>
</evidence>
<dbReference type="SUPFAM" id="SSF51197">
    <property type="entry name" value="Clavaminate synthase-like"/>
    <property type="match status" value="1"/>
</dbReference>
<dbReference type="Proteomes" id="UP000198960">
    <property type="component" value="Unassembled WGS sequence"/>
</dbReference>
<evidence type="ECO:0000259" key="5">
    <source>
        <dbReference type="PROSITE" id="PS51471"/>
    </source>
</evidence>
<evidence type="ECO:0000256" key="2">
    <source>
        <dbReference type="ARBA" id="ARBA00023194"/>
    </source>
</evidence>